<dbReference type="Pfam" id="PF04230">
    <property type="entry name" value="PS_pyruv_trans"/>
    <property type="match status" value="1"/>
</dbReference>
<comment type="caution">
    <text evidence="2">The sequence shown here is derived from an EMBL/GenBank/DDBJ whole genome shotgun (WGS) entry which is preliminary data.</text>
</comment>
<dbReference type="Proteomes" id="UP000632740">
    <property type="component" value="Unassembled WGS sequence"/>
</dbReference>
<dbReference type="PANTHER" id="PTHR36836:SF1">
    <property type="entry name" value="COLANIC ACID BIOSYNTHESIS PROTEIN WCAK"/>
    <property type="match status" value="1"/>
</dbReference>
<dbReference type="RefSeq" id="WP_203747856.1">
    <property type="nucleotide sequence ID" value="NZ_BONK01000001.1"/>
</dbReference>
<feature type="domain" description="Polysaccharide pyruvyl transferase" evidence="1">
    <location>
        <begin position="14"/>
        <end position="294"/>
    </location>
</feature>
<protein>
    <recommendedName>
        <fullName evidence="1">Polysaccharide pyruvyl transferase domain-containing protein</fullName>
    </recommendedName>
</protein>
<reference evidence="2" key="1">
    <citation type="submission" date="2021-01" db="EMBL/GenBank/DDBJ databases">
        <title>Whole genome shotgun sequence of Cellulomonas chitinilytica NBRC 110799.</title>
        <authorList>
            <person name="Komaki H."/>
            <person name="Tamura T."/>
        </authorList>
    </citation>
    <scope>NUCLEOTIDE SEQUENCE</scope>
    <source>
        <strain evidence="2">NBRC 110799</strain>
    </source>
</reference>
<evidence type="ECO:0000259" key="1">
    <source>
        <dbReference type="Pfam" id="PF04230"/>
    </source>
</evidence>
<organism evidence="2 3">
    <name type="scientific">Cellulomonas chitinilytica</name>
    <dbReference type="NCBI Taxonomy" id="398759"/>
    <lineage>
        <taxon>Bacteria</taxon>
        <taxon>Bacillati</taxon>
        <taxon>Actinomycetota</taxon>
        <taxon>Actinomycetes</taxon>
        <taxon>Micrococcales</taxon>
        <taxon>Cellulomonadaceae</taxon>
        <taxon>Cellulomonas</taxon>
    </lineage>
</organism>
<proteinExistence type="predicted"/>
<dbReference type="PANTHER" id="PTHR36836">
    <property type="entry name" value="COLANIC ACID BIOSYNTHESIS PROTEIN WCAK"/>
    <property type="match status" value="1"/>
</dbReference>
<name>A0A919NZX9_9CELL</name>
<evidence type="ECO:0000313" key="2">
    <source>
        <dbReference type="EMBL" id="GIG19680.1"/>
    </source>
</evidence>
<accession>A0A919NZX9</accession>
<gene>
    <name evidence="2" type="ORF">Cch01nite_04040</name>
</gene>
<keyword evidence="3" id="KW-1185">Reference proteome</keyword>
<dbReference type="EMBL" id="BONK01000001">
    <property type="protein sequence ID" value="GIG19680.1"/>
    <property type="molecule type" value="Genomic_DNA"/>
</dbReference>
<dbReference type="AlphaFoldDB" id="A0A919NZX9"/>
<evidence type="ECO:0000313" key="3">
    <source>
        <dbReference type="Proteomes" id="UP000632740"/>
    </source>
</evidence>
<sequence length="357" mass="37976">MRALVLWADDRSPNLGVRALAHGSAALVRRAFPDAEVDLQNFGRGAAPVPIGGWRPLLREHVTGRHGLKTWLAGYDLVVDTRSGDSFADIYGLQRLTAMTALSDLAVRAGVPVVLGPQTIGPFGSRRGRALAKHTLRRATTVMARDHVSAEGARALGREADVLTTDVVFALPVPVVERTRDVLLNVSGLLWNPGPHVDAGGYRSTVEQLIEGLLAEGRHVTLLAHVLSSSKTDDDVPVVTEIARRHAGVDVLVPTDLADVREAVASARLVIGSRMHACLNALSVGTPAIPLAYSRKFEPLLDDLGWRATIDLRTSAAPVDEVLRLAADDALLDGVGAVRERAEAALGPAEAALRKLG</sequence>
<dbReference type="InterPro" id="IPR007345">
    <property type="entry name" value="Polysacch_pyruvyl_Trfase"/>
</dbReference>